<dbReference type="InterPro" id="IPR003594">
    <property type="entry name" value="HATPase_dom"/>
</dbReference>
<evidence type="ECO:0000256" key="5">
    <source>
        <dbReference type="ARBA" id="ARBA00022679"/>
    </source>
</evidence>
<evidence type="ECO:0000256" key="8">
    <source>
        <dbReference type="ARBA" id="ARBA00023136"/>
    </source>
</evidence>
<sequence length="469" mass="52603">MKHGLLKKLFLCCFLFFALGFLLFYTVVPAQVERYLTEQKGHELTVMGERLSLLPSVSSCSFADEDIKQLRELLHSFSDSEVAGIWLIDQEGRVVLSTESADPMASRLQIPDYQILSEGASFWVTGDFFGLLPPETLSAVVPVKTSPRTIGCIIIHCPLSLLQDSIKDLSGLCFLFLILIDLFALLPIAGFYLLFYRPMEHTASAAAAYASGNLQYPLPADHGDEFAPLNASLKYMADNINQSEEYQRNFLSNVSHDFRSPLTSIKGYAEAILDGTIQKEEQDRYLEIILSETDRLYHLTKNILTSNRLGDRGMHLDLTVFDLHQVIHSIAAAMEIQCREKDIHLVLALRPGSQHVRADKEKIQQVIYNLLDNAIKFSHSHSAVTVSTYRKKRCVFVSVRDNGIGIPAEQIPRIWSRFYKSDSSRGKNKRGTGLGLSIVREIIQAHGQNINVISTEGVGSEFIFTLEKS</sequence>
<gene>
    <name evidence="12" type="ORF">IAC80_01005</name>
</gene>
<comment type="catalytic activity">
    <reaction evidence="1">
        <text>ATP + protein L-histidine = ADP + protein N-phospho-L-histidine.</text>
        <dbReference type="EC" id="2.7.13.3"/>
    </reaction>
</comment>
<dbReference type="SUPFAM" id="SSF47384">
    <property type="entry name" value="Homodimeric domain of signal transducing histidine kinase"/>
    <property type="match status" value="1"/>
</dbReference>
<dbReference type="Pfam" id="PF00512">
    <property type="entry name" value="HisKA"/>
    <property type="match status" value="1"/>
</dbReference>
<accession>A0A9D1NYV6</accession>
<keyword evidence="7" id="KW-0902">Two-component regulatory system</keyword>
<feature type="transmembrane region" description="Helical" evidence="9">
    <location>
        <begin position="169"/>
        <end position="195"/>
    </location>
</feature>
<reference evidence="12" key="1">
    <citation type="submission" date="2020-10" db="EMBL/GenBank/DDBJ databases">
        <authorList>
            <person name="Gilroy R."/>
        </authorList>
    </citation>
    <scope>NUCLEOTIDE SEQUENCE</scope>
    <source>
        <strain evidence="12">ChiBcec6-7307</strain>
    </source>
</reference>
<evidence type="ECO:0000256" key="6">
    <source>
        <dbReference type="ARBA" id="ARBA00022777"/>
    </source>
</evidence>
<dbReference type="FunFam" id="1.10.287.130:FF:000001">
    <property type="entry name" value="Two-component sensor histidine kinase"/>
    <property type="match status" value="1"/>
</dbReference>
<evidence type="ECO:0000256" key="4">
    <source>
        <dbReference type="ARBA" id="ARBA00022553"/>
    </source>
</evidence>
<evidence type="ECO:0000256" key="1">
    <source>
        <dbReference type="ARBA" id="ARBA00000085"/>
    </source>
</evidence>
<dbReference type="AlphaFoldDB" id="A0A9D1NYV6"/>
<dbReference type="Gene3D" id="1.10.287.130">
    <property type="match status" value="1"/>
</dbReference>
<dbReference type="InterPro" id="IPR036097">
    <property type="entry name" value="HisK_dim/P_sf"/>
</dbReference>
<evidence type="ECO:0000256" key="7">
    <source>
        <dbReference type="ARBA" id="ARBA00023012"/>
    </source>
</evidence>
<dbReference type="SUPFAM" id="SSF158472">
    <property type="entry name" value="HAMP domain-like"/>
    <property type="match status" value="1"/>
</dbReference>
<keyword evidence="8 9" id="KW-0472">Membrane</keyword>
<evidence type="ECO:0000313" key="13">
    <source>
        <dbReference type="Proteomes" id="UP000886889"/>
    </source>
</evidence>
<dbReference type="EC" id="2.7.13.3" evidence="3"/>
<dbReference type="InterPro" id="IPR036890">
    <property type="entry name" value="HATPase_C_sf"/>
</dbReference>
<dbReference type="SMART" id="SM00304">
    <property type="entry name" value="HAMP"/>
    <property type="match status" value="1"/>
</dbReference>
<feature type="domain" description="Histidine kinase" evidence="10">
    <location>
        <begin position="253"/>
        <end position="469"/>
    </location>
</feature>
<dbReference type="GO" id="GO:0000155">
    <property type="term" value="F:phosphorelay sensor kinase activity"/>
    <property type="evidence" value="ECO:0007669"/>
    <property type="project" value="InterPro"/>
</dbReference>
<dbReference type="InterPro" id="IPR050736">
    <property type="entry name" value="Sensor_HK_Regulatory"/>
</dbReference>
<evidence type="ECO:0000259" key="10">
    <source>
        <dbReference type="PROSITE" id="PS50109"/>
    </source>
</evidence>
<dbReference type="CDD" id="cd18773">
    <property type="entry name" value="PDC1_HK_sensor"/>
    <property type="match status" value="1"/>
</dbReference>
<dbReference type="Pfam" id="PF00672">
    <property type="entry name" value="HAMP"/>
    <property type="match status" value="1"/>
</dbReference>
<dbReference type="EMBL" id="DVOS01000012">
    <property type="protein sequence ID" value="HIV22493.1"/>
    <property type="molecule type" value="Genomic_DNA"/>
</dbReference>
<dbReference type="InterPro" id="IPR004358">
    <property type="entry name" value="Sig_transdc_His_kin-like_C"/>
</dbReference>
<dbReference type="Proteomes" id="UP000886889">
    <property type="component" value="Unassembled WGS sequence"/>
</dbReference>
<keyword evidence="9" id="KW-0812">Transmembrane</keyword>
<dbReference type="SMART" id="SM00387">
    <property type="entry name" value="HATPase_c"/>
    <property type="match status" value="1"/>
</dbReference>
<keyword evidence="4" id="KW-0597">Phosphoprotein</keyword>
<dbReference type="InterPro" id="IPR003660">
    <property type="entry name" value="HAMP_dom"/>
</dbReference>
<proteinExistence type="predicted"/>
<evidence type="ECO:0000313" key="12">
    <source>
        <dbReference type="EMBL" id="HIV22493.1"/>
    </source>
</evidence>
<dbReference type="PRINTS" id="PR00344">
    <property type="entry name" value="BCTRLSENSOR"/>
</dbReference>
<evidence type="ECO:0000256" key="2">
    <source>
        <dbReference type="ARBA" id="ARBA00004370"/>
    </source>
</evidence>
<dbReference type="PROSITE" id="PS50885">
    <property type="entry name" value="HAMP"/>
    <property type="match status" value="1"/>
</dbReference>
<dbReference type="InterPro" id="IPR005467">
    <property type="entry name" value="His_kinase_dom"/>
</dbReference>
<comment type="subcellular location">
    <subcellularLocation>
        <location evidence="2">Membrane</location>
    </subcellularLocation>
</comment>
<evidence type="ECO:0000256" key="3">
    <source>
        <dbReference type="ARBA" id="ARBA00012438"/>
    </source>
</evidence>
<feature type="domain" description="HAMP" evidence="11">
    <location>
        <begin position="197"/>
        <end position="245"/>
    </location>
</feature>
<evidence type="ECO:0000256" key="9">
    <source>
        <dbReference type="SAM" id="Phobius"/>
    </source>
</evidence>
<dbReference type="CDD" id="cd00075">
    <property type="entry name" value="HATPase"/>
    <property type="match status" value="1"/>
</dbReference>
<dbReference type="Gene3D" id="3.30.565.10">
    <property type="entry name" value="Histidine kinase-like ATPase, C-terminal domain"/>
    <property type="match status" value="1"/>
</dbReference>
<dbReference type="Pfam" id="PF02518">
    <property type="entry name" value="HATPase_c"/>
    <property type="match status" value="1"/>
</dbReference>
<name>A0A9D1NYV6_9FIRM</name>
<dbReference type="SUPFAM" id="SSF55874">
    <property type="entry name" value="ATPase domain of HSP90 chaperone/DNA topoisomerase II/histidine kinase"/>
    <property type="match status" value="1"/>
</dbReference>
<keyword evidence="6" id="KW-0418">Kinase</keyword>
<reference evidence="12" key="2">
    <citation type="journal article" date="2021" name="PeerJ">
        <title>Extensive microbial diversity within the chicken gut microbiome revealed by metagenomics and culture.</title>
        <authorList>
            <person name="Gilroy R."/>
            <person name="Ravi A."/>
            <person name="Getino M."/>
            <person name="Pursley I."/>
            <person name="Horton D.L."/>
            <person name="Alikhan N.F."/>
            <person name="Baker D."/>
            <person name="Gharbi K."/>
            <person name="Hall N."/>
            <person name="Watson M."/>
            <person name="Adriaenssens E.M."/>
            <person name="Foster-Nyarko E."/>
            <person name="Jarju S."/>
            <person name="Secka A."/>
            <person name="Antonio M."/>
            <person name="Oren A."/>
            <person name="Chaudhuri R.R."/>
            <person name="La Ragione R."/>
            <person name="Hildebrand F."/>
            <person name="Pallen M.J."/>
        </authorList>
    </citation>
    <scope>NUCLEOTIDE SEQUENCE</scope>
    <source>
        <strain evidence="12">ChiBcec6-7307</strain>
    </source>
</reference>
<dbReference type="SMART" id="SM00388">
    <property type="entry name" value="HisKA"/>
    <property type="match status" value="1"/>
</dbReference>
<organism evidence="12 13">
    <name type="scientific">Candidatus Merdiplasma excrementigallinarum</name>
    <dbReference type="NCBI Taxonomy" id="2840864"/>
    <lineage>
        <taxon>Bacteria</taxon>
        <taxon>Bacillati</taxon>
        <taxon>Bacillota</taxon>
        <taxon>Clostridia</taxon>
        <taxon>Lachnospirales</taxon>
        <taxon>Lachnospiraceae</taxon>
        <taxon>Lachnospiraceae incertae sedis</taxon>
        <taxon>Candidatus Merdiplasma</taxon>
    </lineage>
</organism>
<dbReference type="PANTHER" id="PTHR43711">
    <property type="entry name" value="TWO-COMPONENT HISTIDINE KINASE"/>
    <property type="match status" value="1"/>
</dbReference>
<evidence type="ECO:0000259" key="11">
    <source>
        <dbReference type="PROSITE" id="PS50885"/>
    </source>
</evidence>
<dbReference type="CDD" id="cd00082">
    <property type="entry name" value="HisKA"/>
    <property type="match status" value="1"/>
</dbReference>
<dbReference type="InterPro" id="IPR003661">
    <property type="entry name" value="HisK_dim/P_dom"/>
</dbReference>
<dbReference type="FunFam" id="3.30.565.10:FF:000006">
    <property type="entry name" value="Sensor histidine kinase WalK"/>
    <property type="match status" value="1"/>
</dbReference>
<keyword evidence="5" id="KW-0808">Transferase</keyword>
<dbReference type="PROSITE" id="PS50109">
    <property type="entry name" value="HIS_KIN"/>
    <property type="match status" value="1"/>
</dbReference>
<comment type="caution">
    <text evidence="12">The sequence shown here is derived from an EMBL/GenBank/DDBJ whole genome shotgun (WGS) entry which is preliminary data.</text>
</comment>
<dbReference type="PANTHER" id="PTHR43711:SF1">
    <property type="entry name" value="HISTIDINE KINASE 1"/>
    <property type="match status" value="1"/>
</dbReference>
<protein>
    <recommendedName>
        <fullName evidence="3">histidine kinase</fullName>
        <ecNumber evidence="3">2.7.13.3</ecNumber>
    </recommendedName>
</protein>
<keyword evidence="9" id="KW-1133">Transmembrane helix</keyword>
<dbReference type="GO" id="GO:0016020">
    <property type="term" value="C:membrane"/>
    <property type="evidence" value="ECO:0007669"/>
    <property type="project" value="UniProtKB-SubCell"/>
</dbReference>
<dbReference type="Gene3D" id="6.10.340.10">
    <property type="match status" value="1"/>
</dbReference>